<gene>
    <name evidence="3" type="ORF">HYALB_00012472</name>
</gene>
<name>A0A9N9Q8R2_9HELO</name>
<dbReference type="Gene3D" id="3.30.300.30">
    <property type="match status" value="1"/>
</dbReference>
<dbReference type="InterPro" id="IPR045851">
    <property type="entry name" value="AMP-bd_C_sf"/>
</dbReference>
<dbReference type="SUPFAM" id="SSF56801">
    <property type="entry name" value="Acetyl-CoA synthetase-like"/>
    <property type="match status" value="1"/>
</dbReference>
<evidence type="ECO:0000313" key="4">
    <source>
        <dbReference type="Proteomes" id="UP000701801"/>
    </source>
</evidence>
<dbReference type="Proteomes" id="UP000701801">
    <property type="component" value="Unassembled WGS sequence"/>
</dbReference>
<keyword evidence="4" id="KW-1185">Reference proteome</keyword>
<proteinExistence type="inferred from homology"/>
<dbReference type="EMBL" id="CAJVRM010000274">
    <property type="protein sequence ID" value="CAG8978722.1"/>
    <property type="molecule type" value="Genomic_DNA"/>
</dbReference>
<evidence type="ECO:0000313" key="3">
    <source>
        <dbReference type="EMBL" id="CAG8978722.1"/>
    </source>
</evidence>
<sequence length="138" mass="15057">MGYLGNVEATKATFDEEGYLHTGDQATIDANGMVQITDRIKELIKVKGIGVAPAELEDLLLGHPAVEDVAVLGIADDYTYIVKQGDIELDEETLEFISEIPKSASGKILRRILRDKSKGTCTLGENRVVVDQKIKAKL</sequence>
<dbReference type="AlphaFoldDB" id="A0A9N9Q8R2"/>
<dbReference type="GO" id="GO:0016405">
    <property type="term" value="F:CoA-ligase activity"/>
    <property type="evidence" value="ECO:0007669"/>
    <property type="project" value="TreeGrafter"/>
</dbReference>
<organism evidence="3 4">
    <name type="scientific">Hymenoscyphus albidus</name>
    <dbReference type="NCBI Taxonomy" id="595503"/>
    <lineage>
        <taxon>Eukaryota</taxon>
        <taxon>Fungi</taxon>
        <taxon>Dikarya</taxon>
        <taxon>Ascomycota</taxon>
        <taxon>Pezizomycotina</taxon>
        <taxon>Leotiomycetes</taxon>
        <taxon>Helotiales</taxon>
        <taxon>Helotiaceae</taxon>
        <taxon>Hymenoscyphus</taxon>
    </lineage>
</organism>
<dbReference type="OrthoDB" id="3535154at2759"/>
<dbReference type="InterPro" id="IPR042099">
    <property type="entry name" value="ANL_N_sf"/>
</dbReference>
<dbReference type="PANTHER" id="PTHR24096">
    <property type="entry name" value="LONG-CHAIN-FATTY-ACID--COA LIGASE"/>
    <property type="match status" value="1"/>
</dbReference>
<dbReference type="Gene3D" id="3.40.50.12780">
    <property type="entry name" value="N-terminal domain of ligase-like"/>
    <property type="match status" value="1"/>
</dbReference>
<dbReference type="PANTHER" id="PTHR24096:SF149">
    <property type="entry name" value="AMP-BINDING DOMAIN-CONTAINING PROTEIN-RELATED"/>
    <property type="match status" value="1"/>
</dbReference>
<accession>A0A9N9Q8R2</accession>
<reference evidence="3" key="1">
    <citation type="submission" date="2021-07" db="EMBL/GenBank/DDBJ databases">
        <authorList>
            <person name="Durling M."/>
        </authorList>
    </citation>
    <scope>NUCLEOTIDE SEQUENCE</scope>
</reference>
<comment type="similarity">
    <text evidence="1">Belongs to the ATP-dependent AMP-binding enzyme family.</text>
</comment>
<keyword evidence="2" id="KW-0436">Ligase</keyword>
<evidence type="ECO:0000256" key="1">
    <source>
        <dbReference type="ARBA" id="ARBA00006432"/>
    </source>
</evidence>
<evidence type="ECO:0000256" key="2">
    <source>
        <dbReference type="ARBA" id="ARBA00022598"/>
    </source>
</evidence>
<comment type="caution">
    <text evidence="3">The sequence shown here is derived from an EMBL/GenBank/DDBJ whole genome shotgun (WGS) entry which is preliminary data.</text>
</comment>
<protein>
    <submittedName>
        <fullName evidence="3">Uncharacterized protein</fullName>
    </submittedName>
</protein>